<protein>
    <submittedName>
        <fullName evidence="4">Tetratricopeptide repeat protein</fullName>
    </submittedName>
</protein>
<name>A0A8J7TKS9_9BACT</name>
<sequence>MYIVSIVQGFRLLFQRRSLSLAYRQSLVCCQSLAVVPAWALSLLLTLCPLLFCPAQGKGQDQTVQLNKLAVHARQSTVKAKVLGNKMTPQQANDFFDEADELIDRGLEGEARELLLAVCATKLVTARHFRLLSRTYKSEMGDTEKGRPANFYLDKALALDPNYSEAWMEKAKLSLIDGDVDNGLKLIDRALTCKPPDSGCAHVKANLLATKKRFKEALPWIEQSARFDPDSASVFRDKGTILENLNRYDEAIAAYKKAYQIKRQDWTIFQIVRCLETQKKYAQGIEVLSLLIKDNPSDGEAFRTRARLKVKNKDLAGALRDISQTIELEPTATSYLERAKIYKQMGDQAHADADLKKAKNISDSPF</sequence>
<dbReference type="Pfam" id="PF13181">
    <property type="entry name" value="TPR_8"/>
    <property type="match status" value="1"/>
</dbReference>
<evidence type="ECO:0000256" key="1">
    <source>
        <dbReference type="ARBA" id="ARBA00022737"/>
    </source>
</evidence>
<reference evidence="4" key="1">
    <citation type="submission" date="2021-02" db="EMBL/GenBank/DDBJ databases">
        <title>Genome-Resolved Metagenomics of a Microbial Community Performing Photosynthetic Biological Nutrient Removal.</title>
        <authorList>
            <person name="Mcdaniel E.A."/>
        </authorList>
    </citation>
    <scope>NUCLEOTIDE SEQUENCE</scope>
    <source>
        <strain evidence="4">UWPOB_OBS1</strain>
    </source>
</reference>
<dbReference type="EMBL" id="JAFLCK010000009">
    <property type="protein sequence ID" value="MBN8660280.1"/>
    <property type="molecule type" value="Genomic_DNA"/>
</dbReference>
<dbReference type="PANTHER" id="PTHR44943">
    <property type="entry name" value="CELLULOSE SYNTHASE OPERON PROTEIN C"/>
    <property type="match status" value="1"/>
</dbReference>
<evidence type="ECO:0000313" key="5">
    <source>
        <dbReference type="Proteomes" id="UP000664277"/>
    </source>
</evidence>
<dbReference type="SMART" id="SM00028">
    <property type="entry name" value="TPR"/>
    <property type="match status" value="5"/>
</dbReference>
<dbReference type="Pfam" id="PF13432">
    <property type="entry name" value="TPR_16"/>
    <property type="match status" value="1"/>
</dbReference>
<dbReference type="InterPro" id="IPR019734">
    <property type="entry name" value="TPR_rpt"/>
</dbReference>
<proteinExistence type="predicted"/>
<dbReference type="InterPro" id="IPR051685">
    <property type="entry name" value="Ycf3/AcsC/BcsC/TPR_MFPF"/>
</dbReference>
<feature type="repeat" description="TPR" evidence="3">
    <location>
        <begin position="232"/>
        <end position="265"/>
    </location>
</feature>
<organism evidence="4 5">
    <name type="scientific">Candidatus Obscuribacter phosphatis</name>
    <dbReference type="NCBI Taxonomy" id="1906157"/>
    <lineage>
        <taxon>Bacteria</taxon>
        <taxon>Bacillati</taxon>
        <taxon>Candidatus Melainabacteria</taxon>
        <taxon>Candidatus Obscuribacterales</taxon>
        <taxon>Candidatus Obscuribacteraceae</taxon>
        <taxon>Candidatus Obscuribacter</taxon>
    </lineage>
</organism>
<dbReference type="PROSITE" id="PS50005">
    <property type="entry name" value="TPR"/>
    <property type="match status" value="1"/>
</dbReference>
<gene>
    <name evidence="4" type="ORF">J0M35_07970</name>
</gene>
<dbReference type="AlphaFoldDB" id="A0A8J7TKS9"/>
<dbReference type="Gene3D" id="1.25.40.10">
    <property type="entry name" value="Tetratricopeptide repeat domain"/>
    <property type="match status" value="3"/>
</dbReference>
<dbReference type="Pfam" id="PF14559">
    <property type="entry name" value="TPR_19"/>
    <property type="match status" value="1"/>
</dbReference>
<keyword evidence="1" id="KW-0677">Repeat</keyword>
<dbReference type="PANTHER" id="PTHR44943:SF4">
    <property type="entry name" value="TPR REPEAT-CONTAINING PROTEIN MJ0798"/>
    <property type="match status" value="1"/>
</dbReference>
<keyword evidence="2 3" id="KW-0802">TPR repeat</keyword>
<dbReference type="SUPFAM" id="SSF48452">
    <property type="entry name" value="TPR-like"/>
    <property type="match status" value="1"/>
</dbReference>
<comment type="caution">
    <text evidence="4">The sequence shown here is derived from an EMBL/GenBank/DDBJ whole genome shotgun (WGS) entry which is preliminary data.</text>
</comment>
<evidence type="ECO:0000256" key="3">
    <source>
        <dbReference type="PROSITE-ProRule" id="PRU00339"/>
    </source>
</evidence>
<dbReference type="InterPro" id="IPR011990">
    <property type="entry name" value="TPR-like_helical_dom_sf"/>
</dbReference>
<evidence type="ECO:0000313" key="4">
    <source>
        <dbReference type="EMBL" id="MBN8660280.1"/>
    </source>
</evidence>
<evidence type="ECO:0000256" key="2">
    <source>
        <dbReference type="ARBA" id="ARBA00022803"/>
    </source>
</evidence>
<accession>A0A8J7TKS9</accession>
<dbReference type="Proteomes" id="UP000664277">
    <property type="component" value="Unassembled WGS sequence"/>
</dbReference>